<evidence type="ECO:0000256" key="1">
    <source>
        <dbReference type="SAM" id="SignalP"/>
    </source>
</evidence>
<name>A0A2T4U359_9BACI</name>
<comment type="caution">
    <text evidence="2">The sequence shown here is derived from an EMBL/GenBank/DDBJ whole genome shotgun (WGS) entry which is preliminary data.</text>
</comment>
<sequence>MNKKIVIAVLIVIVSSAGLFAFVKTNPPLETGSIAASSDYHTVVAPVGSQGWSGVEITGVSINGRDEPEEQKMQVSNPHLGFIITDTFDEAAEYGIREIDEVTIEPDTAPSTQLEKLNEGTATEDDKSYGLTVVNDEPVHTLELTYRYLGMTFEETIQVNN</sequence>
<dbReference type="AlphaFoldDB" id="A0A2T4U359"/>
<reference evidence="2 3" key="1">
    <citation type="submission" date="2018-03" db="EMBL/GenBank/DDBJ databases">
        <title>Alkalicoccus saliphilus sp. nov., isolated from a mineral pool.</title>
        <authorList>
            <person name="Zhao B."/>
        </authorList>
    </citation>
    <scope>NUCLEOTIDE SEQUENCE [LARGE SCALE GENOMIC DNA]</scope>
    <source>
        <strain evidence="2 3">6AG</strain>
    </source>
</reference>
<proteinExistence type="predicted"/>
<dbReference type="OrthoDB" id="2474144at2"/>
<protein>
    <recommendedName>
        <fullName evidence="4">DUF4309 domain-containing protein</fullName>
    </recommendedName>
</protein>
<accession>A0A2T4U359</accession>
<dbReference type="Proteomes" id="UP000240509">
    <property type="component" value="Unassembled WGS sequence"/>
</dbReference>
<gene>
    <name evidence="2" type="ORF">C6Y45_14320</name>
</gene>
<evidence type="ECO:0000313" key="2">
    <source>
        <dbReference type="EMBL" id="PTL37847.1"/>
    </source>
</evidence>
<evidence type="ECO:0008006" key="4">
    <source>
        <dbReference type="Google" id="ProtNLM"/>
    </source>
</evidence>
<keyword evidence="1" id="KW-0732">Signal</keyword>
<evidence type="ECO:0000313" key="3">
    <source>
        <dbReference type="Proteomes" id="UP000240509"/>
    </source>
</evidence>
<dbReference type="EMBL" id="PZJJ01000031">
    <property type="protein sequence ID" value="PTL37847.1"/>
    <property type="molecule type" value="Genomic_DNA"/>
</dbReference>
<feature type="signal peptide" evidence="1">
    <location>
        <begin position="1"/>
        <end position="21"/>
    </location>
</feature>
<dbReference type="RefSeq" id="WP_107585917.1">
    <property type="nucleotide sequence ID" value="NZ_PZJJ01000031.1"/>
</dbReference>
<organism evidence="2 3">
    <name type="scientific">Alkalicoccus saliphilus</name>
    <dbReference type="NCBI Taxonomy" id="200989"/>
    <lineage>
        <taxon>Bacteria</taxon>
        <taxon>Bacillati</taxon>
        <taxon>Bacillota</taxon>
        <taxon>Bacilli</taxon>
        <taxon>Bacillales</taxon>
        <taxon>Bacillaceae</taxon>
        <taxon>Alkalicoccus</taxon>
    </lineage>
</organism>
<feature type="chain" id="PRO_5038775110" description="DUF4309 domain-containing protein" evidence="1">
    <location>
        <begin position="22"/>
        <end position="161"/>
    </location>
</feature>
<keyword evidence="3" id="KW-1185">Reference proteome</keyword>